<organism evidence="1 2">
    <name type="scientific">Campylobacter geochelonis</name>
    <dbReference type="NCBI Taxonomy" id="1780362"/>
    <lineage>
        <taxon>Bacteria</taxon>
        <taxon>Pseudomonadati</taxon>
        <taxon>Campylobacterota</taxon>
        <taxon>Epsilonproteobacteria</taxon>
        <taxon>Campylobacterales</taxon>
        <taxon>Campylobacteraceae</taxon>
        <taxon>Campylobacter</taxon>
    </lineage>
</organism>
<evidence type="ECO:0000313" key="2">
    <source>
        <dbReference type="Proteomes" id="UP000069632"/>
    </source>
</evidence>
<protein>
    <submittedName>
        <fullName evidence="1">Uncharacterized protein</fullName>
    </submittedName>
</protein>
<keyword evidence="2" id="KW-1185">Reference proteome</keyword>
<reference evidence="1 2" key="1">
    <citation type="submission" date="2016-02" db="EMBL/GenBank/DDBJ databases">
        <authorList>
            <consortium name="Pathogen Informatics"/>
        </authorList>
    </citation>
    <scope>NUCLEOTIDE SEQUENCE [LARGE SCALE GENOMIC DNA]</scope>
    <source>
        <strain evidence="1 2">RC20</strain>
    </source>
</reference>
<dbReference type="Proteomes" id="UP000069632">
    <property type="component" value="Unassembled WGS sequence"/>
</dbReference>
<proteinExistence type="predicted"/>
<gene>
    <name evidence="1" type="ORF">ERS672216_00692</name>
</gene>
<sequence length="550" mass="64770">MINEILEVFNENLQNNPNLILDNYDLKEGLYVKLDEKKCEHFIVKSYKKDEENKLLKLNGEEATSSDVTWFKQRDYLSVLWDTNKAVFDKKFHSINYLTLFFKVENFDYTISESAENFDVFKSFSKFNKSKDKEILSFHKNYIDDKNRLNKIDVAKNIIISNLQGIKNIALDNEIKKGYIKIFIDSNFCEYEDESKIYLDLKIFNDNSYNILKNGAIYGLSNFNMGMNSKKPFLEHKNRKKIVPILLTQENVLMQKALFDWLSYQSRKFIDDFKNFYLLRFNDNGKAIITDYDYIPIKKDDYNFKPFAVKDFLNSGENSNDINKFSEFQVEINQTLYSKQLLNNIFNNDIKVNSYISKDLQNLLYQTKDTMAEYFYKFSEDSFLYVIKKHANDFIKIALQDEKFGKKNAIKAINLIFSIREIKGESMDLEAIINTVSSALKSENIEKLNQNEYCFLAGQVAMVLMHKSKTSNKTYALAEPYLKAKNIDRLKNVLKQDFDRYRHEIYINDAKFSKAYLLLQNFDNVLINSDMESMILAGMMAKNIIYDDKK</sequence>
<dbReference type="RefSeq" id="WP_075540083.1">
    <property type="nucleotide sequence ID" value="NZ_CP053844.1"/>
</dbReference>
<dbReference type="OrthoDB" id="1397020at2"/>
<name>A0A128EEU0_9BACT</name>
<dbReference type="AlphaFoldDB" id="A0A128EEU0"/>
<evidence type="ECO:0000313" key="1">
    <source>
        <dbReference type="EMBL" id="CZE47057.1"/>
    </source>
</evidence>
<accession>A0A128EEU0</accession>
<dbReference type="EMBL" id="FIZP01000002">
    <property type="protein sequence ID" value="CZE47057.1"/>
    <property type="molecule type" value="Genomic_DNA"/>
</dbReference>